<feature type="transmembrane region" description="Helical" evidence="5">
    <location>
        <begin position="349"/>
        <end position="364"/>
    </location>
</feature>
<evidence type="ECO:0000256" key="3">
    <source>
        <dbReference type="ARBA" id="ARBA00022989"/>
    </source>
</evidence>
<comment type="similarity">
    <text evidence="5">Belongs to the PIGW family.</text>
</comment>
<evidence type="ECO:0000256" key="4">
    <source>
        <dbReference type="ARBA" id="ARBA00023136"/>
    </source>
</evidence>
<keyword evidence="5" id="KW-0337">GPI-anchor biosynthesis</keyword>
<comment type="subcellular location">
    <subcellularLocation>
        <location evidence="5">Endoplasmic reticulum membrane</location>
        <topology evidence="5">Multi-pass membrane protein</topology>
    </subcellularLocation>
    <subcellularLocation>
        <location evidence="1">Membrane</location>
        <topology evidence="1">Multi-pass membrane protein</topology>
    </subcellularLocation>
</comment>
<feature type="transmembrane region" description="Helical" evidence="5">
    <location>
        <begin position="306"/>
        <end position="329"/>
    </location>
</feature>
<dbReference type="Proteomes" id="UP000092445">
    <property type="component" value="Unassembled WGS sequence"/>
</dbReference>
<protein>
    <recommendedName>
        <fullName evidence="5">Phosphatidylinositol-glycan biosynthesis class W protein</fullName>
        <ecNumber evidence="5">2.3.-.-</ecNumber>
    </recommendedName>
</protein>
<dbReference type="PANTHER" id="PTHR20661:SF0">
    <property type="entry name" value="PHOSPHATIDYLINOSITOL-GLYCAN BIOSYNTHESIS CLASS W PROTEIN"/>
    <property type="match status" value="1"/>
</dbReference>
<feature type="transmembrane region" description="Helical" evidence="5">
    <location>
        <begin position="246"/>
        <end position="267"/>
    </location>
</feature>
<feature type="transmembrane region" description="Helical" evidence="5">
    <location>
        <begin position="180"/>
        <end position="199"/>
    </location>
</feature>
<keyword evidence="7" id="KW-1185">Reference proteome</keyword>
<keyword evidence="4 5" id="KW-0472">Membrane</keyword>
<dbReference type="GO" id="GO:0032216">
    <property type="term" value="F:glucosaminyl-phosphatidylinositol O-acyltransferase activity"/>
    <property type="evidence" value="ECO:0007669"/>
    <property type="project" value="TreeGrafter"/>
</dbReference>
<feature type="transmembrane region" description="Helical" evidence="5">
    <location>
        <begin position="279"/>
        <end position="299"/>
    </location>
</feature>
<dbReference type="GO" id="GO:0005789">
    <property type="term" value="C:endoplasmic reticulum membrane"/>
    <property type="evidence" value="ECO:0007669"/>
    <property type="project" value="UniProtKB-SubCell"/>
</dbReference>
<accession>A0A1B0A1J6</accession>
<dbReference type="GO" id="GO:0072659">
    <property type="term" value="P:protein localization to plasma membrane"/>
    <property type="evidence" value="ECO:0007669"/>
    <property type="project" value="TreeGrafter"/>
</dbReference>
<dbReference type="EnsemblMetazoa" id="GPAI031671-RA">
    <property type="protein sequence ID" value="GPAI031671-PA"/>
    <property type="gene ID" value="GPAI031671"/>
</dbReference>
<dbReference type="VEuPathDB" id="VectorBase:GPAI031671"/>
<feature type="transmembrane region" description="Helical" evidence="5">
    <location>
        <begin position="118"/>
        <end position="136"/>
    </location>
</feature>
<reference evidence="7" key="1">
    <citation type="submission" date="2014-03" db="EMBL/GenBank/DDBJ databases">
        <authorList>
            <person name="Aksoy S."/>
            <person name="Warren W."/>
            <person name="Wilson R.K."/>
        </authorList>
    </citation>
    <scope>NUCLEOTIDE SEQUENCE [LARGE SCALE GENOMIC DNA]</scope>
    <source>
        <strain evidence="7">IAEA</strain>
    </source>
</reference>
<evidence type="ECO:0000256" key="1">
    <source>
        <dbReference type="ARBA" id="ARBA00004141"/>
    </source>
</evidence>
<proteinExistence type="inferred from homology"/>
<dbReference type="STRING" id="7398.A0A1B0A1J6"/>
<keyword evidence="2 5" id="KW-0812">Transmembrane</keyword>
<feature type="transmembrane region" description="Helical" evidence="5">
    <location>
        <begin position="473"/>
        <end position="495"/>
    </location>
</feature>
<feature type="transmembrane region" description="Helical" evidence="5">
    <location>
        <begin position="507"/>
        <end position="525"/>
    </location>
</feature>
<feature type="transmembrane region" description="Helical" evidence="5">
    <location>
        <begin position="414"/>
        <end position="437"/>
    </location>
</feature>
<feature type="transmembrane region" description="Helical" evidence="5">
    <location>
        <begin position="214"/>
        <end position="234"/>
    </location>
</feature>
<keyword evidence="5" id="KW-0256">Endoplasmic reticulum</keyword>
<feature type="transmembrane region" description="Helical" evidence="5">
    <location>
        <begin position="81"/>
        <end position="106"/>
    </location>
</feature>
<comment type="function">
    <text evidence="5">A acetyltransferase, which acetylates the inositol ring of phosphatidylinositol during biosynthesis of GPI-anchor.</text>
</comment>
<evidence type="ECO:0000256" key="2">
    <source>
        <dbReference type="ARBA" id="ARBA00022692"/>
    </source>
</evidence>
<dbReference type="AlphaFoldDB" id="A0A1B0A1J6"/>
<feature type="transmembrane region" description="Helical" evidence="5">
    <location>
        <begin position="142"/>
        <end position="160"/>
    </location>
</feature>
<evidence type="ECO:0000313" key="6">
    <source>
        <dbReference type="EnsemblMetazoa" id="GPAI031671-PA"/>
    </source>
</evidence>
<dbReference type="PIRSF" id="PIRSF017321">
    <property type="entry name" value="GWT1"/>
    <property type="match status" value="1"/>
</dbReference>
<feature type="transmembrane region" description="Helical" evidence="5">
    <location>
        <begin position="385"/>
        <end position="408"/>
    </location>
</feature>
<evidence type="ECO:0000256" key="5">
    <source>
        <dbReference type="RuleBase" id="RU280819"/>
    </source>
</evidence>
<reference evidence="6" key="2">
    <citation type="submission" date="2020-05" db="UniProtKB">
        <authorList>
            <consortium name="EnsemblMetazoa"/>
        </authorList>
    </citation>
    <scope>IDENTIFICATION</scope>
    <source>
        <strain evidence="6">IAEA</strain>
    </source>
</reference>
<keyword evidence="3 5" id="KW-1133">Transmembrane helix</keyword>
<dbReference type="UniPathway" id="UPA00196"/>
<organism evidence="6 7">
    <name type="scientific">Glossina pallidipes</name>
    <name type="common">Tsetse fly</name>
    <dbReference type="NCBI Taxonomy" id="7398"/>
    <lineage>
        <taxon>Eukaryota</taxon>
        <taxon>Metazoa</taxon>
        <taxon>Ecdysozoa</taxon>
        <taxon>Arthropoda</taxon>
        <taxon>Hexapoda</taxon>
        <taxon>Insecta</taxon>
        <taxon>Pterygota</taxon>
        <taxon>Neoptera</taxon>
        <taxon>Endopterygota</taxon>
        <taxon>Diptera</taxon>
        <taxon>Brachycera</taxon>
        <taxon>Muscomorpha</taxon>
        <taxon>Hippoboscoidea</taxon>
        <taxon>Glossinidae</taxon>
        <taxon>Glossina</taxon>
    </lineage>
</organism>
<name>A0A1B0A1J6_GLOPL</name>
<dbReference type="EC" id="2.3.-.-" evidence="5"/>
<comment type="pathway">
    <text evidence="5">Glycolipid biosynthesis; glycosylphosphatidylinositol-anchor biosynthesis.</text>
</comment>
<keyword evidence="5" id="KW-0012">Acyltransferase</keyword>
<dbReference type="GO" id="GO:0006506">
    <property type="term" value="P:GPI anchor biosynthetic process"/>
    <property type="evidence" value="ECO:0007669"/>
    <property type="project" value="UniProtKB-UniPathway"/>
</dbReference>
<dbReference type="PANTHER" id="PTHR20661">
    <property type="entry name" value="PHOSPHATIDYLINOSITOL-GLYCAN BIOSYNTHESIS CLASS W PROTEIN"/>
    <property type="match status" value="1"/>
</dbReference>
<dbReference type="InterPro" id="IPR009447">
    <property type="entry name" value="PIGW/GWT1"/>
</dbReference>
<keyword evidence="5" id="KW-0808">Transferase</keyword>
<dbReference type="Pfam" id="PF06423">
    <property type="entry name" value="GWT1"/>
    <property type="match status" value="1"/>
</dbReference>
<sequence>MDVDKVNNSIGLFYGRKTVSSNSAEGDNITFNRYCNAYEPEQHCLSIFAQLLACRQVASGGGRCYKVDTEMFLDDTPKQAVLIKLCHIFCTVVVTLIAAAISRIITQKMSSMLRCRHWLKFFIEFILITLPSVISVNIANAYVEHFGCLALVVFCAIICWKKCDQYVLDREFEFGRRPQVFTLLRATISYLTVLCILAIDFENFPKFFRKTHRYGASLMDTGIGLFVFSMGIVSQRLQKPSHLNRLLLPVGCILTLGLLRTTVLALIDYRQDEREYGVHWNAFFTLGFTKLIGTFLSAVARSDGQLLLLGLFVLGTHEIALQSGLQLFVMDSNIPRDTFATANREGLCSLPGFVALYIVSVYFGKHFQTRETLTFSDLKKILKSLIIGICVTSFSVVLSVMTVGIARVTCNVGYVVWILNIAAGVSLLYIAVFDLALDTIWPSSPKMAGHSDRDGCCILSNHMHTRVPLIMEAVNYNGLTFFLVANLLTGAVNIYLKPEERNDAESIFILMVYMFLTTTAMFILYKFKLRIA</sequence>
<evidence type="ECO:0000313" key="7">
    <source>
        <dbReference type="Proteomes" id="UP000092445"/>
    </source>
</evidence>